<comment type="similarity">
    <text evidence="2">Belongs to the class-II pyridoxal-phosphate-dependent aminotransferase family.</text>
</comment>
<dbReference type="PANTHER" id="PTHR13693:SF3">
    <property type="entry name" value="LD36009P"/>
    <property type="match status" value="1"/>
</dbReference>
<evidence type="ECO:0000256" key="4">
    <source>
        <dbReference type="ARBA" id="ARBA00023315"/>
    </source>
</evidence>
<dbReference type="InterPro" id="IPR004839">
    <property type="entry name" value="Aminotransferase_I/II_large"/>
</dbReference>
<dbReference type="OrthoDB" id="65434at2759"/>
<feature type="domain" description="Aminotransferase class I/classII large" evidence="5">
    <location>
        <begin position="132"/>
        <end position="494"/>
    </location>
</feature>
<dbReference type="PANTHER" id="PTHR13693">
    <property type="entry name" value="CLASS II AMINOTRANSFERASE/8-AMINO-7-OXONONANOATE SYNTHASE"/>
    <property type="match status" value="1"/>
</dbReference>
<dbReference type="EMBL" id="OV651815">
    <property type="protein sequence ID" value="CAH1108545.1"/>
    <property type="molecule type" value="Genomic_DNA"/>
</dbReference>
<organism evidence="6 7">
    <name type="scientific">Psylliodes chrysocephalus</name>
    <dbReference type="NCBI Taxonomy" id="3402493"/>
    <lineage>
        <taxon>Eukaryota</taxon>
        <taxon>Metazoa</taxon>
        <taxon>Ecdysozoa</taxon>
        <taxon>Arthropoda</taxon>
        <taxon>Hexapoda</taxon>
        <taxon>Insecta</taxon>
        <taxon>Pterygota</taxon>
        <taxon>Neoptera</taxon>
        <taxon>Endopterygota</taxon>
        <taxon>Coleoptera</taxon>
        <taxon>Polyphaga</taxon>
        <taxon>Cucujiformia</taxon>
        <taxon>Chrysomeloidea</taxon>
        <taxon>Chrysomelidae</taxon>
        <taxon>Galerucinae</taxon>
        <taxon>Alticini</taxon>
        <taxon>Psylliodes</taxon>
    </lineage>
</organism>
<keyword evidence="4" id="KW-0012">Acyltransferase</keyword>
<protein>
    <recommendedName>
        <fullName evidence="5">Aminotransferase class I/classII large domain-containing protein</fullName>
    </recommendedName>
</protein>
<evidence type="ECO:0000313" key="6">
    <source>
        <dbReference type="EMBL" id="CAH1108545.1"/>
    </source>
</evidence>
<dbReference type="GO" id="GO:0030170">
    <property type="term" value="F:pyridoxal phosphate binding"/>
    <property type="evidence" value="ECO:0007669"/>
    <property type="project" value="InterPro"/>
</dbReference>
<dbReference type="Pfam" id="PF00155">
    <property type="entry name" value="Aminotran_1_2"/>
    <property type="match status" value="1"/>
</dbReference>
<dbReference type="GO" id="GO:0017059">
    <property type="term" value="C:serine palmitoyltransferase complex"/>
    <property type="evidence" value="ECO:0007669"/>
    <property type="project" value="TreeGrafter"/>
</dbReference>
<dbReference type="AlphaFoldDB" id="A0A9P0GG36"/>
<evidence type="ECO:0000256" key="2">
    <source>
        <dbReference type="ARBA" id="ARBA00008392"/>
    </source>
</evidence>
<dbReference type="GO" id="GO:0046512">
    <property type="term" value="P:sphingosine biosynthetic process"/>
    <property type="evidence" value="ECO:0007669"/>
    <property type="project" value="TreeGrafter"/>
</dbReference>
<name>A0A9P0GG36_9CUCU</name>
<dbReference type="InterPro" id="IPR015421">
    <property type="entry name" value="PyrdxlP-dep_Trfase_major"/>
</dbReference>
<sequence length="526" mass="59771">MGFWRKECTKTILQRCCTYKEEPNLYKQSTSSYEDSTLLTKILIHISFWILQFLACVNETLFSWTKIKEKHRHGYLPLHDKMFSYYLRYIVHRVVDCWSYPICSAPGGVVELRNRTRNGLGQPFYYTGSTTKCINLASYNYLGFAETTGPCADAAVKSIYTYGISTGSTRQKNGTCPIHDELEELVAEFLGVEDAVVFGMGFATNTLNIPFILNEECLVISDEKNHNSLILGIKLSGARIKVFKHNNTDDLEQLLQKAIYFGQPDQDGNFKQWKKIFVFVEGIYSMDGTICRLPEIVALKKKYKAYLYLDEAHSSGAMGKTGRGVVEYFGCSPKDIDIWMGTFTKSFGSTGGFIAGSRKFITHVRDHSYASRHAWAMSPPLAAQAIASMRTIMGKDGTDEGQNRLKKLARNTRYFRRRVEQMGLIVHGNQDSPVVPILVYFWCKIAILTRTLMKENIAIIGVGYPATSLTEMRVRICLSSAHTKEQLDHALEVLDKMADELGLRYSRKAIDYTPIDYYKIITHHDL</sequence>
<keyword evidence="3" id="KW-0808">Transferase</keyword>
<evidence type="ECO:0000256" key="1">
    <source>
        <dbReference type="ARBA" id="ARBA00001933"/>
    </source>
</evidence>
<keyword evidence="7" id="KW-1185">Reference proteome</keyword>
<evidence type="ECO:0000259" key="5">
    <source>
        <dbReference type="Pfam" id="PF00155"/>
    </source>
</evidence>
<evidence type="ECO:0000256" key="3">
    <source>
        <dbReference type="ARBA" id="ARBA00022679"/>
    </source>
</evidence>
<dbReference type="Gene3D" id="3.90.1150.10">
    <property type="entry name" value="Aspartate Aminotransferase, domain 1"/>
    <property type="match status" value="1"/>
</dbReference>
<dbReference type="GO" id="GO:0046513">
    <property type="term" value="P:ceramide biosynthetic process"/>
    <property type="evidence" value="ECO:0007669"/>
    <property type="project" value="TreeGrafter"/>
</dbReference>
<gene>
    <name evidence="6" type="ORF">PSYICH_LOCUS8558</name>
</gene>
<dbReference type="InterPro" id="IPR015422">
    <property type="entry name" value="PyrdxlP-dep_Trfase_small"/>
</dbReference>
<dbReference type="GO" id="GO:0004758">
    <property type="term" value="F:serine C-palmitoyltransferase activity"/>
    <property type="evidence" value="ECO:0007669"/>
    <property type="project" value="TreeGrafter"/>
</dbReference>
<dbReference type="Gene3D" id="3.40.640.10">
    <property type="entry name" value="Type I PLP-dependent aspartate aminotransferase-like (Major domain)"/>
    <property type="match status" value="1"/>
</dbReference>
<dbReference type="InterPro" id="IPR050087">
    <property type="entry name" value="AON_synthase_class-II"/>
</dbReference>
<reference evidence="6" key="1">
    <citation type="submission" date="2022-01" db="EMBL/GenBank/DDBJ databases">
        <authorList>
            <person name="King R."/>
        </authorList>
    </citation>
    <scope>NUCLEOTIDE SEQUENCE</scope>
</reference>
<comment type="cofactor">
    <cofactor evidence="1">
        <name>pyridoxal 5'-phosphate</name>
        <dbReference type="ChEBI" id="CHEBI:597326"/>
    </cofactor>
</comment>
<evidence type="ECO:0000313" key="7">
    <source>
        <dbReference type="Proteomes" id="UP001153636"/>
    </source>
</evidence>
<accession>A0A9P0GG36</accession>
<dbReference type="GO" id="GO:0016020">
    <property type="term" value="C:membrane"/>
    <property type="evidence" value="ECO:0007669"/>
    <property type="project" value="GOC"/>
</dbReference>
<dbReference type="Proteomes" id="UP001153636">
    <property type="component" value="Chromosome 3"/>
</dbReference>
<dbReference type="SUPFAM" id="SSF53383">
    <property type="entry name" value="PLP-dependent transferases"/>
    <property type="match status" value="1"/>
</dbReference>
<dbReference type="CDD" id="cd06454">
    <property type="entry name" value="KBL_like"/>
    <property type="match status" value="1"/>
</dbReference>
<proteinExistence type="inferred from homology"/>
<dbReference type="InterPro" id="IPR015424">
    <property type="entry name" value="PyrdxlP-dep_Trfase"/>
</dbReference>